<name>A0AAN4QCQ3_PSESF</name>
<dbReference type="AlphaFoldDB" id="A0AAN4QCQ3"/>
<reference evidence="1 2" key="1">
    <citation type="submission" date="2018-04" db="EMBL/GenBank/DDBJ databases">
        <title>Draft genome sequence of Pseudomonas syringae pv. actinidiae biovar 3 strains isolated from kiwifruit in Kagawa prefecture.</title>
        <authorList>
            <person name="Tabuchi M."/>
            <person name="Saito M."/>
            <person name="Fujiwara S."/>
            <person name="Sasa N."/>
            <person name="Akimitsu K."/>
            <person name="Gomi K."/>
            <person name="Konishi-Sugita S."/>
            <person name="Hamano K."/>
            <person name="Kataoka I."/>
        </authorList>
    </citation>
    <scope>NUCLEOTIDE SEQUENCE [LARGE SCALE GENOMIC DNA]</scope>
    <source>
        <strain evidence="1 2">MAFF212211</strain>
    </source>
</reference>
<accession>A0AAN4QCQ3</accession>
<protein>
    <submittedName>
        <fullName evidence="1">DNA polymerase III</fullName>
    </submittedName>
</protein>
<sequence length="58" mass="6492">MRRWRSQSQGLCSRASSLNACNTVDGAVRLAEKLRELYVSITVRPLMFVAIEGLAPLR</sequence>
<gene>
    <name evidence="1" type="ORF">KPSA3_07662</name>
</gene>
<dbReference type="Proteomes" id="UP000248291">
    <property type="component" value="Unassembled WGS sequence"/>
</dbReference>
<evidence type="ECO:0000313" key="1">
    <source>
        <dbReference type="EMBL" id="GBH21612.1"/>
    </source>
</evidence>
<dbReference type="EMBL" id="BGKA01000324">
    <property type="protein sequence ID" value="GBH21612.1"/>
    <property type="molecule type" value="Genomic_DNA"/>
</dbReference>
<proteinExistence type="predicted"/>
<comment type="caution">
    <text evidence="1">The sequence shown here is derived from an EMBL/GenBank/DDBJ whole genome shotgun (WGS) entry which is preliminary data.</text>
</comment>
<organism evidence="1 2">
    <name type="scientific">Pseudomonas syringae pv. actinidiae</name>
    <dbReference type="NCBI Taxonomy" id="103796"/>
    <lineage>
        <taxon>Bacteria</taxon>
        <taxon>Pseudomonadati</taxon>
        <taxon>Pseudomonadota</taxon>
        <taxon>Gammaproteobacteria</taxon>
        <taxon>Pseudomonadales</taxon>
        <taxon>Pseudomonadaceae</taxon>
        <taxon>Pseudomonas</taxon>
        <taxon>Pseudomonas syringae</taxon>
    </lineage>
</organism>
<evidence type="ECO:0000313" key="2">
    <source>
        <dbReference type="Proteomes" id="UP000248291"/>
    </source>
</evidence>